<feature type="chain" id="PRO_5026100708" description="Metalloproteinase inhibitor 1" evidence="20">
    <location>
        <begin position="25"/>
        <end position="390"/>
    </location>
</feature>
<keyword evidence="12 18" id="KW-1015">Disulfide bond</keyword>
<dbReference type="GO" id="GO:0008191">
    <property type="term" value="F:metalloendopeptidase inhibitor activity"/>
    <property type="evidence" value="ECO:0000318"/>
    <property type="project" value="GO_Central"/>
</dbReference>
<evidence type="ECO:0000256" key="6">
    <source>
        <dbReference type="ARBA" id="ARBA00022608"/>
    </source>
</evidence>
<keyword evidence="6" id="KW-0483">Metalloprotease inhibitor</keyword>
<evidence type="ECO:0000256" key="20">
    <source>
        <dbReference type="SAM" id="SignalP"/>
    </source>
</evidence>
<evidence type="ECO:0000259" key="21">
    <source>
        <dbReference type="PROSITE" id="PS50189"/>
    </source>
</evidence>
<dbReference type="Pfam" id="PF00965">
    <property type="entry name" value="TIMP"/>
    <property type="match status" value="1"/>
</dbReference>
<evidence type="ECO:0000256" key="11">
    <source>
        <dbReference type="ARBA" id="ARBA00023030"/>
    </source>
</evidence>
<comment type="subcellular location">
    <subcellularLocation>
        <location evidence="1">Secreted</location>
    </subcellularLocation>
</comment>
<dbReference type="GO" id="GO:0005615">
    <property type="term" value="C:extracellular space"/>
    <property type="evidence" value="ECO:0000318"/>
    <property type="project" value="GO_Central"/>
</dbReference>
<feature type="region of interest" description="Disordered" evidence="19">
    <location>
        <begin position="225"/>
        <end position="281"/>
    </location>
</feature>
<evidence type="ECO:0000256" key="9">
    <source>
        <dbReference type="ARBA" id="ARBA00022729"/>
    </source>
</evidence>
<dbReference type="InterPro" id="IPR027465">
    <property type="entry name" value="TIMP_C"/>
</dbReference>
<evidence type="ECO:0000256" key="10">
    <source>
        <dbReference type="ARBA" id="ARBA00022833"/>
    </source>
</evidence>
<evidence type="ECO:0000313" key="22">
    <source>
        <dbReference type="Ensembl" id="ENSOANP00000047589.1"/>
    </source>
</evidence>
<dbReference type="InterPro" id="IPR001820">
    <property type="entry name" value="TIMP"/>
</dbReference>
<feature type="disulfide bond" evidence="18">
    <location>
        <begin position="171"/>
        <end position="192"/>
    </location>
</feature>
<keyword evidence="5" id="KW-0597">Phosphoprotein</keyword>
<dbReference type="GO" id="GO:0034097">
    <property type="term" value="P:response to cytokine"/>
    <property type="evidence" value="ECO:0000318"/>
    <property type="project" value="GO_Central"/>
</dbReference>
<evidence type="ECO:0000256" key="7">
    <source>
        <dbReference type="ARBA" id="ARBA00022690"/>
    </source>
</evidence>
<evidence type="ECO:0000256" key="2">
    <source>
        <dbReference type="ARBA" id="ARBA00011027"/>
    </source>
</evidence>
<evidence type="ECO:0000256" key="4">
    <source>
        <dbReference type="ARBA" id="ARBA00022525"/>
    </source>
</evidence>
<feature type="disulfide bond" evidence="18">
    <location>
        <begin position="37"/>
        <end position="151"/>
    </location>
</feature>
<keyword evidence="11" id="KW-0339">Growth factor</keyword>
<evidence type="ECO:0000256" key="17">
    <source>
        <dbReference type="PIRSR" id="PIRSR601820-1"/>
    </source>
</evidence>
<dbReference type="InterPro" id="IPR008993">
    <property type="entry name" value="TIMP-like_OB-fold"/>
</dbReference>
<evidence type="ECO:0000256" key="8">
    <source>
        <dbReference type="ARBA" id="ARBA00022723"/>
    </source>
</evidence>
<feature type="binding site" evidence="17">
    <location>
        <position position="25"/>
    </location>
    <ligand>
        <name>Zn(2+)</name>
        <dbReference type="ChEBI" id="CHEBI:29105"/>
        <note>ligand shared with metalloproteinase partner</note>
    </ligand>
</feature>
<dbReference type="GO" id="GO:0046872">
    <property type="term" value="F:metal ion binding"/>
    <property type="evidence" value="ECO:0007669"/>
    <property type="project" value="UniProtKB-KW"/>
</dbReference>
<organism evidence="22 23">
    <name type="scientific">Ornithorhynchus anatinus</name>
    <name type="common">Duckbill platypus</name>
    <dbReference type="NCBI Taxonomy" id="9258"/>
    <lineage>
        <taxon>Eukaryota</taxon>
        <taxon>Metazoa</taxon>
        <taxon>Chordata</taxon>
        <taxon>Craniata</taxon>
        <taxon>Vertebrata</taxon>
        <taxon>Euteleostomi</taxon>
        <taxon>Mammalia</taxon>
        <taxon>Monotremata</taxon>
        <taxon>Ornithorhynchidae</taxon>
        <taxon>Ornithorhynchus</taxon>
    </lineage>
</organism>
<comment type="similarity">
    <text evidence="2">Belongs to the protease inhibitor I35 (TIMP) family.</text>
</comment>
<dbReference type="Gene3D" id="2.40.50.120">
    <property type="match status" value="1"/>
</dbReference>
<evidence type="ECO:0000256" key="18">
    <source>
        <dbReference type="PIRSR" id="PIRSR601820-3"/>
    </source>
</evidence>
<dbReference type="PANTHER" id="PTHR11844:SF20">
    <property type="entry name" value="METALLOPROTEINASE INHIBITOR 1"/>
    <property type="match status" value="1"/>
</dbReference>
<gene>
    <name evidence="22" type="primary">TIMP1</name>
</gene>
<evidence type="ECO:0000256" key="12">
    <source>
        <dbReference type="ARBA" id="ARBA00023157"/>
    </source>
</evidence>
<evidence type="ECO:0000256" key="14">
    <source>
        <dbReference type="ARBA" id="ARBA00023215"/>
    </source>
</evidence>
<keyword evidence="10 17" id="KW-0862">Zinc</keyword>
<dbReference type="PROSITE" id="PS50189">
    <property type="entry name" value="NTR"/>
    <property type="match status" value="1"/>
</dbReference>
<keyword evidence="4" id="KW-0964">Secreted</keyword>
<dbReference type="InParanoid" id="A0A6I8P1B8"/>
<reference evidence="22" key="2">
    <citation type="submission" date="2025-08" db="UniProtKB">
        <authorList>
            <consortium name="Ensembl"/>
        </authorList>
    </citation>
    <scope>IDENTIFICATION</scope>
    <source>
        <strain evidence="22">Glennie</strain>
    </source>
</reference>
<dbReference type="InterPro" id="IPR001134">
    <property type="entry name" value="Netrin_domain"/>
</dbReference>
<dbReference type="GO" id="GO:0008083">
    <property type="term" value="F:growth factor activity"/>
    <property type="evidence" value="ECO:0007669"/>
    <property type="project" value="UniProtKB-KW"/>
</dbReference>
<keyword evidence="14" id="KW-0481">Metalloenzyme inhibitor</keyword>
<evidence type="ECO:0000256" key="19">
    <source>
        <dbReference type="SAM" id="MobiDB-lite"/>
    </source>
</evidence>
<dbReference type="GO" id="GO:0031012">
    <property type="term" value="C:extracellular matrix"/>
    <property type="evidence" value="ECO:0000318"/>
    <property type="project" value="GO_Central"/>
</dbReference>
<dbReference type="SUPFAM" id="SSF50242">
    <property type="entry name" value="TIMP-like"/>
    <property type="match status" value="1"/>
</dbReference>
<evidence type="ECO:0000256" key="3">
    <source>
        <dbReference type="ARBA" id="ARBA00013524"/>
    </source>
</evidence>
<keyword evidence="7" id="KW-0646">Protease inhibitor</keyword>
<feature type="disulfide bond" evidence="18">
    <location>
        <begin position="27"/>
        <end position="126"/>
    </location>
</feature>
<sequence length="390" mass="41446">MASQIYALLASVLLCPALVPPSQACSCAPQHPQMAYCNSDVVIRGKFVGAAQPGQNDSLQHHRQYEIKMTKVFKGFEALGNLADLRFLYSPTLESMCGYEHKSLNKSTEYLIAGRLHEGQVHVTTCSFIQPWSSLTPAQRQGFTQLYKTSCDCEVVPCTGIPCSVSGDLQCLWTDRVNSRLGRHPQAQQYACTLKKGGFCTWTLLRPHPTVSDSACLGAAAGEGTGAGSGAGDKLPGHRQGGWERAQGTTQTGPSKLPRCQTPLGIPLPRASGGKPVPTLPPTDAAFGDHTSALLASPEPRPGPPQRVSCAAGVPLGLGAGPRSASALPGIPLNQEAARLEDTEPHPALPLYIVIYWWKDPRCPAAGGIKHGPVPDHLHWMVSIRDGGGS</sequence>
<comment type="subunit">
    <text evidence="15">Interacts with MMP1, MMP3, MMP10 and MMP13, but has only very low affinity for MMP14. Interacts with CD63; identified in a complex with CD63 and ITGB1.</text>
</comment>
<feature type="signal peptide" evidence="20">
    <location>
        <begin position="1"/>
        <end position="24"/>
    </location>
</feature>
<dbReference type="GO" id="GO:0051045">
    <property type="term" value="P:negative regulation of membrane protein ectodomain proteolysis"/>
    <property type="evidence" value="ECO:0000318"/>
    <property type="project" value="GO_Central"/>
</dbReference>
<name>A0A6I8P1B8_ORNAN</name>
<evidence type="ECO:0000256" key="15">
    <source>
        <dbReference type="ARBA" id="ARBA00025946"/>
    </source>
</evidence>
<reference evidence="22 23" key="1">
    <citation type="journal article" date="2008" name="Nature">
        <title>Genome analysis of the platypus reveals unique signatures of evolution.</title>
        <authorList>
            <person name="Warren W.C."/>
            <person name="Hillier L.W."/>
            <person name="Marshall Graves J.A."/>
            <person name="Birney E."/>
            <person name="Ponting C.P."/>
            <person name="Grutzner F."/>
            <person name="Belov K."/>
            <person name="Miller W."/>
            <person name="Clarke L."/>
            <person name="Chinwalla A.T."/>
            <person name="Yang S.P."/>
            <person name="Heger A."/>
            <person name="Locke D.P."/>
            <person name="Miethke P."/>
            <person name="Waters P.D."/>
            <person name="Veyrunes F."/>
            <person name="Fulton L."/>
            <person name="Fulton B."/>
            <person name="Graves T."/>
            <person name="Wallis J."/>
            <person name="Puente X.S."/>
            <person name="Lopez-Otin C."/>
            <person name="Ordonez G.R."/>
            <person name="Eichler E.E."/>
            <person name="Chen L."/>
            <person name="Cheng Z."/>
            <person name="Deakin J.E."/>
            <person name="Alsop A."/>
            <person name="Thompson K."/>
            <person name="Kirby P."/>
            <person name="Papenfuss A.T."/>
            <person name="Wakefield M.J."/>
            <person name="Olender T."/>
            <person name="Lancet D."/>
            <person name="Huttley G.A."/>
            <person name="Smit A.F."/>
            <person name="Pask A."/>
            <person name="Temple-Smith P."/>
            <person name="Batzer M.A."/>
            <person name="Walker J.A."/>
            <person name="Konkel M.K."/>
            <person name="Harris R.S."/>
            <person name="Whittington C.M."/>
            <person name="Wong E.S."/>
            <person name="Gemmell N.J."/>
            <person name="Buschiazzo E."/>
            <person name="Vargas Jentzsch I.M."/>
            <person name="Merkel A."/>
            <person name="Schmitz J."/>
            <person name="Zemann A."/>
            <person name="Churakov G."/>
            <person name="Kriegs J.O."/>
            <person name="Brosius J."/>
            <person name="Murchison E.P."/>
            <person name="Sachidanandam R."/>
            <person name="Smith C."/>
            <person name="Hannon G.J."/>
            <person name="Tsend-Ayush E."/>
            <person name="McMillan D."/>
            <person name="Attenborough R."/>
            <person name="Rens W."/>
            <person name="Ferguson-Smith M."/>
            <person name="Lefevre C.M."/>
            <person name="Sharp J.A."/>
            <person name="Nicholas K.R."/>
            <person name="Ray D.A."/>
            <person name="Kube M."/>
            <person name="Reinhardt R."/>
            <person name="Pringle T.H."/>
            <person name="Taylor J."/>
            <person name="Jones R.C."/>
            <person name="Nixon B."/>
            <person name="Dacheux J.L."/>
            <person name="Niwa H."/>
            <person name="Sekita Y."/>
            <person name="Huang X."/>
            <person name="Stark A."/>
            <person name="Kheradpour P."/>
            <person name="Kellis M."/>
            <person name="Flicek P."/>
            <person name="Chen Y."/>
            <person name="Webber C."/>
            <person name="Hardison R."/>
            <person name="Nelson J."/>
            <person name="Hallsworth-Pepin K."/>
            <person name="Delehaunty K."/>
            <person name="Markovic C."/>
            <person name="Minx P."/>
            <person name="Feng Y."/>
            <person name="Kremitzki C."/>
            <person name="Mitreva M."/>
            <person name="Glasscock J."/>
            <person name="Wylie T."/>
            <person name="Wohldmann P."/>
            <person name="Thiru P."/>
            <person name="Nhan M.N."/>
            <person name="Pohl C.S."/>
            <person name="Smith S.M."/>
            <person name="Hou S."/>
            <person name="Nefedov M."/>
            <person name="de Jong P.J."/>
            <person name="Renfree M.B."/>
            <person name="Mardis E.R."/>
            <person name="Wilson R.K."/>
        </authorList>
    </citation>
    <scope>NUCLEOTIDE SEQUENCE [LARGE SCALE GENOMIC DNA]</scope>
    <source>
        <strain evidence="22 23">Glennie</strain>
    </source>
</reference>
<evidence type="ECO:0000256" key="5">
    <source>
        <dbReference type="ARBA" id="ARBA00022553"/>
    </source>
</evidence>
<evidence type="ECO:0000256" key="16">
    <source>
        <dbReference type="ARBA" id="ARBA00030100"/>
    </source>
</evidence>
<dbReference type="Ensembl" id="ENSOANT00000063354.1">
    <property type="protein sequence ID" value="ENSOANP00000047589.1"/>
    <property type="gene ID" value="ENSOANG00000036830.1"/>
</dbReference>
<feature type="disulfide bond" evidence="18">
    <location>
        <begin position="25"/>
        <end position="97"/>
    </location>
</feature>
<proteinExistence type="inferred from homology"/>
<feature type="domain" description="NTR" evidence="21">
    <location>
        <begin position="25"/>
        <end position="151"/>
    </location>
</feature>
<dbReference type="GeneTree" id="ENSGT00940000161081"/>
<protein>
    <recommendedName>
        <fullName evidence="3">Metalloproteinase inhibitor 1</fullName>
    </recommendedName>
    <alternativeName>
        <fullName evidence="16">Tissue inhibitor of metalloproteinases 1</fullName>
    </alternativeName>
</protein>
<dbReference type="Gene3D" id="3.90.370.10">
    <property type="entry name" value="Tissue inhibitor of metalloproteinase-1. Chain B, domain 1"/>
    <property type="match status" value="1"/>
</dbReference>
<dbReference type="FunFam" id="2.40.50.120:FF:000016">
    <property type="entry name" value="Metalloproteinase inhibitor 1"/>
    <property type="match status" value="1"/>
</dbReference>
<keyword evidence="9 20" id="KW-0732">Signal</keyword>
<keyword evidence="13" id="KW-0325">Glycoprotein</keyword>
<dbReference type="GO" id="GO:0009725">
    <property type="term" value="P:response to hormone"/>
    <property type="evidence" value="ECO:0000318"/>
    <property type="project" value="GO_Central"/>
</dbReference>
<dbReference type="AlphaFoldDB" id="A0A6I8P1B8"/>
<evidence type="ECO:0000256" key="1">
    <source>
        <dbReference type="ARBA" id="ARBA00004613"/>
    </source>
</evidence>
<dbReference type="FunCoup" id="A0A6I8P1B8">
    <property type="interactions" value="250"/>
</dbReference>
<dbReference type="SMART" id="SM00206">
    <property type="entry name" value="NTR"/>
    <property type="match status" value="1"/>
</dbReference>
<evidence type="ECO:0000256" key="13">
    <source>
        <dbReference type="ARBA" id="ARBA00023180"/>
    </source>
</evidence>
<reference evidence="22" key="3">
    <citation type="submission" date="2025-09" db="UniProtKB">
        <authorList>
            <consortium name="Ensembl"/>
        </authorList>
    </citation>
    <scope>IDENTIFICATION</scope>
    <source>
        <strain evidence="22">Glennie</strain>
    </source>
</reference>
<dbReference type="PANTHER" id="PTHR11844">
    <property type="entry name" value="METALLOPROTEASE INHIBITOR"/>
    <property type="match status" value="1"/>
</dbReference>
<accession>A0A6I8P1B8</accession>
<feature type="disulfide bond" evidence="18">
    <location>
        <begin position="158"/>
        <end position="163"/>
    </location>
</feature>
<feature type="disulfide bond" evidence="18">
    <location>
        <begin position="153"/>
        <end position="200"/>
    </location>
</feature>
<evidence type="ECO:0000313" key="23">
    <source>
        <dbReference type="Proteomes" id="UP000002279"/>
    </source>
</evidence>
<keyword evidence="8 17" id="KW-0479">Metal-binding</keyword>
<dbReference type="Bgee" id="ENSOANG00000036830">
    <property type="expression patterns" value="Expressed in fibroblast and 7 other cell types or tissues"/>
</dbReference>
<keyword evidence="23" id="KW-1185">Reference proteome</keyword>
<dbReference type="Proteomes" id="UP000002279">
    <property type="component" value="Chromosome 6"/>
</dbReference>